<dbReference type="Proteomes" id="UP000317881">
    <property type="component" value="Unassembled WGS sequence"/>
</dbReference>
<evidence type="ECO:0000313" key="2">
    <source>
        <dbReference type="EMBL" id="GEC07077.1"/>
    </source>
</evidence>
<proteinExistence type="predicted"/>
<dbReference type="RefSeq" id="WP_141311680.1">
    <property type="nucleotide sequence ID" value="NZ_BJND01000035.1"/>
</dbReference>
<name>A0A4Y3VJP1_9ACTN</name>
<reference evidence="2 3" key="1">
    <citation type="submission" date="2019-06" db="EMBL/GenBank/DDBJ databases">
        <title>Whole genome shotgun sequence of Streptomyces spinoverrucosus NBRC 14228.</title>
        <authorList>
            <person name="Hosoyama A."/>
            <person name="Uohara A."/>
            <person name="Ohji S."/>
            <person name="Ichikawa N."/>
        </authorList>
    </citation>
    <scope>NUCLEOTIDE SEQUENCE [LARGE SCALE GENOMIC DNA]</scope>
    <source>
        <strain evidence="2 3">NBRC 14228</strain>
    </source>
</reference>
<keyword evidence="3" id="KW-1185">Reference proteome</keyword>
<keyword evidence="1" id="KW-0812">Transmembrane</keyword>
<evidence type="ECO:0008006" key="4">
    <source>
        <dbReference type="Google" id="ProtNLM"/>
    </source>
</evidence>
<accession>A0A4Y3VJP1</accession>
<dbReference type="EMBL" id="BJND01000035">
    <property type="protein sequence ID" value="GEC07077.1"/>
    <property type="molecule type" value="Genomic_DNA"/>
</dbReference>
<comment type="caution">
    <text evidence="2">The sequence shown here is derived from an EMBL/GenBank/DDBJ whole genome shotgun (WGS) entry which is preliminary data.</text>
</comment>
<organism evidence="2 3">
    <name type="scientific">Streptomyces spinoverrucosus</name>
    <dbReference type="NCBI Taxonomy" id="284043"/>
    <lineage>
        <taxon>Bacteria</taxon>
        <taxon>Bacillati</taxon>
        <taxon>Actinomycetota</taxon>
        <taxon>Actinomycetes</taxon>
        <taxon>Kitasatosporales</taxon>
        <taxon>Streptomycetaceae</taxon>
        <taxon>Streptomyces</taxon>
    </lineage>
</organism>
<keyword evidence="1" id="KW-1133">Transmembrane helix</keyword>
<sequence length="74" mass="7660">MAGFVFWQCRNRREPLLPLRLFRSRGFSAASGAGAALGCAMSGLFLLPMAMLLLGLLCCAIESEPGGAAAGSPT</sequence>
<dbReference type="AlphaFoldDB" id="A0A4Y3VJP1"/>
<evidence type="ECO:0000256" key="1">
    <source>
        <dbReference type="SAM" id="Phobius"/>
    </source>
</evidence>
<keyword evidence="1" id="KW-0472">Membrane</keyword>
<gene>
    <name evidence="2" type="ORF">SSP24_47320</name>
</gene>
<protein>
    <recommendedName>
        <fullName evidence="4">Major facilitator superfamily (MFS) profile domain-containing protein</fullName>
    </recommendedName>
</protein>
<evidence type="ECO:0000313" key="3">
    <source>
        <dbReference type="Proteomes" id="UP000317881"/>
    </source>
</evidence>
<feature type="transmembrane region" description="Helical" evidence="1">
    <location>
        <begin position="26"/>
        <end position="47"/>
    </location>
</feature>